<dbReference type="KEGG" id="gacu:117553655"/>
<dbReference type="AlphaFoldDB" id="A0A6P8VCI4"/>
<comment type="subcellular location">
    <subcellularLocation>
        <location evidence="2">Cell junction</location>
        <location evidence="2">Desmosome</location>
    </subcellularLocation>
    <subcellularLocation>
        <location evidence="1">Nucleus speckle</location>
    </subcellularLocation>
</comment>
<keyword evidence="6" id="KW-1017">Isopeptide bond</keyword>
<evidence type="ECO:0000256" key="11">
    <source>
        <dbReference type="ARBA" id="ARBA00022949"/>
    </source>
</evidence>
<feature type="domain" description="Pinin/SDK" evidence="24">
    <location>
        <begin position="1"/>
        <end position="137"/>
    </location>
</feature>
<dbReference type="RefSeq" id="XP_034083550.1">
    <property type="nucleotide sequence ID" value="XM_034227659.1"/>
</dbReference>
<keyword evidence="17" id="KW-0804">Transcription</keyword>
<feature type="compositionally biased region" description="Basic and acidic residues" evidence="22">
    <location>
        <begin position="508"/>
        <end position="518"/>
    </location>
</feature>
<evidence type="ECO:0000256" key="21">
    <source>
        <dbReference type="SAM" id="Coils"/>
    </source>
</evidence>
<dbReference type="GO" id="GO:0030057">
    <property type="term" value="C:desmosome"/>
    <property type="evidence" value="ECO:0007669"/>
    <property type="project" value="UniProtKB-SubCell"/>
</dbReference>
<evidence type="ECO:0000256" key="6">
    <source>
        <dbReference type="ARBA" id="ARBA00022499"/>
    </source>
</evidence>
<keyword evidence="7" id="KW-0597">Phosphoprotein</keyword>
<reference evidence="26" key="1">
    <citation type="submission" date="2025-08" db="UniProtKB">
        <authorList>
            <consortium name="RefSeq"/>
        </authorList>
    </citation>
    <scope>IDENTIFICATION</scope>
</reference>
<evidence type="ECO:0000256" key="12">
    <source>
        <dbReference type="ARBA" id="ARBA00022990"/>
    </source>
</evidence>
<feature type="compositionally biased region" description="Acidic residues" evidence="22">
    <location>
        <begin position="330"/>
        <end position="342"/>
    </location>
</feature>
<evidence type="ECO:0000256" key="10">
    <source>
        <dbReference type="ARBA" id="ARBA00022843"/>
    </source>
</evidence>
<evidence type="ECO:0000256" key="8">
    <source>
        <dbReference type="ARBA" id="ARBA00022664"/>
    </source>
</evidence>
<feature type="compositionally biased region" description="Basic and acidic residues" evidence="22">
    <location>
        <begin position="607"/>
        <end position="620"/>
    </location>
</feature>
<evidence type="ECO:0000256" key="14">
    <source>
        <dbReference type="ARBA" id="ARBA00023054"/>
    </source>
</evidence>
<evidence type="ECO:0000256" key="15">
    <source>
        <dbReference type="ARBA" id="ARBA00023125"/>
    </source>
</evidence>
<keyword evidence="25" id="KW-1185">Reference proteome</keyword>
<evidence type="ECO:0000256" key="9">
    <source>
        <dbReference type="ARBA" id="ARBA00022728"/>
    </source>
</evidence>
<evidence type="ECO:0000256" key="7">
    <source>
        <dbReference type="ARBA" id="ARBA00022553"/>
    </source>
</evidence>
<keyword evidence="10" id="KW-0832">Ubl conjugation</keyword>
<evidence type="ECO:0000256" key="5">
    <source>
        <dbReference type="ARBA" id="ARBA00022481"/>
    </source>
</evidence>
<keyword evidence="16" id="KW-0010">Activator</keyword>
<keyword evidence="12" id="KW-0007">Acetylation</keyword>
<keyword evidence="15" id="KW-0238">DNA-binding</keyword>
<comment type="subunit">
    <text evidence="20">Found in a mRNA splicing-dependent exon junction complex (EJC). Found in a complex with SR proteins. Found in a mRNP complex with RNPS1. Component of the PSAP complex consisting of RNPS1, SAP18 and PNN. Interacts with PNISR, CTBP1, CTBP2, KRT8, KRT18, KRT19, PS1D/PNO40, PPIG, RNPS1, SFRS4 and SRRM2. Identified in the spliceosome C complex.</text>
</comment>
<protein>
    <recommendedName>
        <fullName evidence="4">Pinin</fullName>
    </recommendedName>
</protein>
<feature type="compositionally biased region" description="Gly residues" evidence="22">
    <location>
        <begin position="50"/>
        <end position="59"/>
    </location>
</feature>
<accession>A0A6P8VCI4</accession>
<evidence type="ECO:0000256" key="16">
    <source>
        <dbReference type="ARBA" id="ARBA00023159"/>
    </source>
</evidence>
<evidence type="ECO:0000256" key="20">
    <source>
        <dbReference type="ARBA" id="ARBA00025916"/>
    </source>
</evidence>
<evidence type="ECO:0000256" key="4">
    <source>
        <dbReference type="ARBA" id="ARBA00020056"/>
    </source>
</evidence>
<dbReference type="GO" id="GO:0008380">
    <property type="term" value="P:RNA splicing"/>
    <property type="evidence" value="ECO:0007669"/>
    <property type="project" value="UniProtKB-KW"/>
</dbReference>
<keyword evidence="11" id="KW-0965">Cell junction</keyword>
<evidence type="ECO:0000256" key="18">
    <source>
        <dbReference type="ARBA" id="ARBA00023187"/>
    </source>
</evidence>
<organism evidence="25 26">
    <name type="scientific">Gymnodraco acuticeps</name>
    <name type="common">Antarctic dragonfish</name>
    <dbReference type="NCBI Taxonomy" id="8218"/>
    <lineage>
        <taxon>Eukaryota</taxon>
        <taxon>Metazoa</taxon>
        <taxon>Chordata</taxon>
        <taxon>Craniata</taxon>
        <taxon>Vertebrata</taxon>
        <taxon>Euteleostomi</taxon>
        <taxon>Actinopterygii</taxon>
        <taxon>Neopterygii</taxon>
        <taxon>Teleostei</taxon>
        <taxon>Neoteleostei</taxon>
        <taxon>Acanthomorphata</taxon>
        <taxon>Eupercaria</taxon>
        <taxon>Perciformes</taxon>
        <taxon>Notothenioidei</taxon>
        <taxon>Bathydraconidae</taxon>
        <taxon>Gymnodraco</taxon>
    </lineage>
</organism>
<feature type="region of interest" description="Disordered" evidence="22">
    <location>
        <begin position="15"/>
        <end position="128"/>
    </location>
</feature>
<dbReference type="InterPro" id="IPR039853">
    <property type="entry name" value="Pinin"/>
</dbReference>
<evidence type="ECO:0000256" key="2">
    <source>
        <dbReference type="ARBA" id="ARBA00004568"/>
    </source>
</evidence>
<dbReference type="GO" id="GO:0071013">
    <property type="term" value="C:catalytic step 2 spliceosome"/>
    <property type="evidence" value="ECO:0007669"/>
    <property type="project" value="TreeGrafter"/>
</dbReference>
<keyword evidence="5" id="KW-0488">Methylation</keyword>
<keyword evidence="13" id="KW-0805">Transcription regulation</keyword>
<sequence length="668" mass="74218">MAVVVRSLQDQLEKAKQSLKSVDDNIRKLTGRDPNESRPGQIRRMSGPMAGPGGGGRGRGMNLLRRSLSDMGSSAPPAKQRDIEGALLRLAGDQRARRDTRHDSDAEDDDDVKKPALQSSVVATSKERTRRDLIQDQTIDERGKQRNRRMFGLLMGTLQKFKQESNVSTDKLKRRTEIEQKLEVQAETEKKKVETDKRELFEERRAKQTELRLLEQKVELAQLQEEWTSHNNHLVKYIRTKTKPNIFYAPRKMCSATQKLLDESTKKLNAVFDERREAFAEHLSKMESRPRRQPNRDQDGNTVATGTDRPAEGKPAGQIVKVTGNRGVAEIEEDEEEDEEMEEREKEGAKKEIIMEEGEKEVLQKVEEEVEGMELSEEVRKVDEEKKEGEGGVKTVEEKEEKEASPGSEEMEGEGEKQKEDRTMVDKGDAEKNLPEIQIEKPQETPSSEPSAPSQAADSGPQSPPILPAGELAEKPSEIPEPQKASVAPEQEVSPPGLVLQNSAAESHAAEGKPEEAPQKPAESQEAPAITPSPAKKGEEGGRGRKKAKEPKKSRNASSSSSGSSSSGSSSSSSGSSHSSSSSSSSSASSKSRSRSRDPSKRKRRPSERARDRKKGEERSQRKRGGSSGGGRDSKASKEKKRRSDEGRGRSSRGDREHKDRDRKDKRR</sequence>
<dbReference type="Pfam" id="PF04697">
    <property type="entry name" value="Pinin_SDK_N"/>
    <property type="match status" value="1"/>
</dbReference>
<feature type="compositionally biased region" description="Basic and acidic residues" evidence="22">
    <location>
        <begin position="377"/>
        <end position="404"/>
    </location>
</feature>
<dbReference type="Pfam" id="PF04696">
    <property type="entry name" value="Pinin_SDK_memA"/>
    <property type="match status" value="1"/>
</dbReference>
<evidence type="ECO:0000259" key="23">
    <source>
        <dbReference type="Pfam" id="PF04696"/>
    </source>
</evidence>
<feature type="compositionally biased region" description="Basic and acidic residues" evidence="22">
    <location>
        <begin position="414"/>
        <end position="443"/>
    </location>
</feature>
<dbReference type="PANTHER" id="PTHR12707">
    <property type="entry name" value="PINN"/>
    <property type="match status" value="1"/>
</dbReference>
<comment type="similarity">
    <text evidence="3">Belongs to the pinin family.</text>
</comment>
<feature type="compositionally biased region" description="Basic and acidic residues" evidence="22">
    <location>
        <begin position="15"/>
        <end position="36"/>
    </location>
</feature>
<evidence type="ECO:0000256" key="13">
    <source>
        <dbReference type="ARBA" id="ARBA00023015"/>
    </source>
</evidence>
<evidence type="ECO:0000256" key="3">
    <source>
        <dbReference type="ARBA" id="ARBA00010386"/>
    </source>
</evidence>
<evidence type="ECO:0000256" key="17">
    <source>
        <dbReference type="ARBA" id="ARBA00023163"/>
    </source>
</evidence>
<feature type="compositionally biased region" description="Basic and acidic residues" evidence="22">
    <location>
        <begin position="283"/>
        <end position="299"/>
    </location>
</feature>
<evidence type="ECO:0000313" key="26">
    <source>
        <dbReference type="RefSeq" id="XP_034083550.1"/>
    </source>
</evidence>
<evidence type="ECO:0000256" key="22">
    <source>
        <dbReference type="SAM" id="MobiDB-lite"/>
    </source>
</evidence>
<evidence type="ECO:0000256" key="1">
    <source>
        <dbReference type="ARBA" id="ARBA00004324"/>
    </source>
</evidence>
<keyword evidence="19" id="KW-0539">Nucleus</keyword>
<keyword evidence="9" id="KW-0747">Spliceosome</keyword>
<dbReference type="InterPro" id="IPR006786">
    <property type="entry name" value="Pinin_SDK_MemA"/>
</dbReference>
<feature type="compositionally biased region" description="Basic and acidic residues" evidence="22">
    <location>
        <begin position="92"/>
        <end position="104"/>
    </location>
</feature>
<feature type="compositionally biased region" description="Low complexity" evidence="22">
    <location>
        <begin position="556"/>
        <end position="591"/>
    </location>
</feature>
<feature type="coiled-coil region" evidence="21">
    <location>
        <begin position="179"/>
        <end position="226"/>
    </location>
</feature>
<dbReference type="GO" id="GO:0016607">
    <property type="term" value="C:nuclear speck"/>
    <property type="evidence" value="ECO:0007669"/>
    <property type="project" value="UniProtKB-SubCell"/>
</dbReference>
<dbReference type="GO" id="GO:0003677">
    <property type="term" value="F:DNA binding"/>
    <property type="evidence" value="ECO:0007669"/>
    <property type="project" value="UniProtKB-KW"/>
</dbReference>
<feature type="compositionally biased region" description="Basic and acidic residues" evidence="22">
    <location>
        <begin position="343"/>
        <end position="354"/>
    </location>
</feature>
<evidence type="ECO:0000259" key="24">
    <source>
        <dbReference type="Pfam" id="PF04697"/>
    </source>
</evidence>
<keyword evidence="18" id="KW-0508">mRNA splicing</keyword>
<gene>
    <name evidence="26" type="primary">pnn</name>
</gene>
<dbReference type="CTD" id="5411"/>
<feature type="domain" description="Pinin/SDK/MemA protein" evidence="23">
    <location>
        <begin position="142"/>
        <end position="265"/>
    </location>
</feature>
<evidence type="ECO:0000256" key="19">
    <source>
        <dbReference type="ARBA" id="ARBA00023242"/>
    </source>
</evidence>
<keyword evidence="8" id="KW-0507">mRNA processing</keyword>
<dbReference type="GeneID" id="117553655"/>
<proteinExistence type="inferred from homology"/>
<dbReference type="InParanoid" id="A0A6P8VCI4"/>
<keyword evidence="14 21" id="KW-0175">Coiled coil</keyword>
<dbReference type="Proteomes" id="UP000515161">
    <property type="component" value="Unplaced"/>
</dbReference>
<evidence type="ECO:0000313" key="25">
    <source>
        <dbReference type="Proteomes" id="UP000515161"/>
    </source>
</evidence>
<dbReference type="OrthoDB" id="330772at2759"/>
<name>A0A6P8VCI4_GYMAC</name>
<feature type="compositionally biased region" description="Basic and acidic residues" evidence="22">
    <location>
        <begin position="632"/>
        <end position="668"/>
    </location>
</feature>
<feature type="compositionally biased region" description="Low complexity" evidence="22">
    <location>
        <begin position="444"/>
        <end position="457"/>
    </location>
</feature>
<dbReference type="InterPro" id="IPR006787">
    <property type="entry name" value="Pinin_SDK_N"/>
</dbReference>
<dbReference type="GO" id="GO:0006397">
    <property type="term" value="P:mRNA processing"/>
    <property type="evidence" value="ECO:0007669"/>
    <property type="project" value="UniProtKB-KW"/>
</dbReference>
<feature type="compositionally biased region" description="Basic residues" evidence="22">
    <location>
        <begin position="544"/>
        <end position="555"/>
    </location>
</feature>
<feature type="region of interest" description="Disordered" evidence="22">
    <location>
        <begin position="283"/>
        <end position="668"/>
    </location>
</feature>
<dbReference type="PANTHER" id="PTHR12707:SF0">
    <property type="entry name" value="PININ"/>
    <property type="match status" value="1"/>
</dbReference>